<sequence length="62" mass="7176">MIKDTKRNGYGGIGKPEPLKDDLQGLWSKRIDIEHRFIFFISGADDEEQTLHVLAVKYHYGK</sequence>
<dbReference type="Gene3D" id="3.30.2310.20">
    <property type="entry name" value="RelE-like"/>
    <property type="match status" value="1"/>
</dbReference>
<dbReference type="Proteomes" id="UP000218744">
    <property type="component" value="Unassembled WGS sequence"/>
</dbReference>
<keyword evidence="2" id="KW-1277">Toxin-antitoxin system</keyword>
<evidence type="ECO:0000256" key="3">
    <source>
        <dbReference type="ARBA" id="ARBA00022722"/>
    </source>
</evidence>
<dbReference type="SUPFAM" id="SSF143011">
    <property type="entry name" value="RelE-like"/>
    <property type="match status" value="1"/>
</dbReference>
<dbReference type="EMBL" id="JXKA01000027">
    <property type="protein sequence ID" value="PCS10557.1"/>
    <property type="molecule type" value="Genomic_DNA"/>
</dbReference>
<name>A0A2A5SAK9_LACLH</name>
<comment type="caution">
    <text evidence="8">The sequence shown here is derived from an EMBL/GenBank/DDBJ whole genome shotgun (WGS) entry which is preliminary data.</text>
</comment>
<evidence type="ECO:0000313" key="9">
    <source>
        <dbReference type="Proteomes" id="UP000218744"/>
    </source>
</evidence>
<reference evidence="8 9" key="1">
    <citation type="submission" date="2014-12" db="EMBL/GenBank/DDBJ databases">
        <title>Draft genome sequences of 10 type strains of Lactococcus.</title>
        <authorList>
            <person name="Sun Z."/>
            <person name="Zhong Z."/>
            <person name="Liu W."/>
            <person name="Zhang W."/>
            <person name="Zhang H."/>
        </authorList>
    </citation>
    <scope>NUCLEOTIDE SEQUENCE [LARGE SCALE GENOMIC DNA]</scope>
    <source>
        <strain evidence="8 9">DSM 20450</strain>
    </source>
</reference>
<gene>
    <name evidence="8" type="ORF">RU90_GL001267</name>
</gene>
<dbReference type="PANTHER" id="PTHR38039:SF1">
    <property type="entry name" value="TOXIN YOEB"/>
    <property type="match status" value="1"/>
</dbReference>
<dbReference type="PANTHER" id="PTHR38039">
    <property type="entry name" value="TOXIN YOEB"/>
    <property type="match status" value="1"/>
</dbReference>
<dbReference type="NCBIfam" id="TIGR02116">
    <property type="entry name" value="toxin_Txe_YoeB"/>
    <property type="match status" value="1"/>
</dbReference>
<proteinExistence type="inferred from homology"/>
<dbReference type="GO" id="GO:0045892">
    <property type="term" value="P:negative regulation of DNA-templated transcription"/>
    <property type="evidence" value="ECO:0007669"/>
    <property type="project" value="TreeGrafter"/>
</dbReference>
<evidence type="ECO:0000256" key="4">
    <source>
        <dbReference type="ARBA" id="ARBA00022759"/>
    </source>
</evidence>
<accession>A0A2A5SAK9</accession>
<keyword evidence="3" id="KW-0540">Nuclease</keyword>
<organism evidence="8 9">
    <name type="scientific">Lactococcus lactis subsp. hordniae</name>
    <dbReference type="NCBI Taxonomy" id="203404"/>
    <lineage>
        <taxon>Bacteria</taxon>
        <taxon>Bacillati</taxon>
        <taxon>Bacillota</taxon>
        <taxon>Bacilli</taxon>
        <taxon>Lactobacillales</taxon>
        <taxon>Streptococcaceae</taxon>
        <taxon>Lactococcus</taxon>
    </lineage>
</organism>
<dbReference type="AlphaFoldDB" id="A0A2A5SAK9"/>
<dbReference type="InterPro" id="IPR009614">
    <property type="entry name" value="YoeB_toxin"/>
</dbReference>
<evidence type="ECO:0000256" key="6">
    <source>
        <dbReference type="ARBA" id="ARBA00030388"/>
    </source>
</evidence>
<dbReference type="Pfam" id="PF06769">
    <property type="entry name" value="YoeB_toxin"/>
    <property type="match status" value="1"/>
</dbReference>
<evidence type="ECO:0000256" key="7">
    <source>
        <dbReference type="ARBA" id="ARBA00050056"/>
    </source>
</evidence>
<dbReference type="InterPro" id="IPR035093">
    <property type="entry name" value="RelE/ParE_toxin_dom_sf"/>
</dbReference>
<evidence type="ECO:0000256" key="5">
    <source>
        <dbReference type="ARBA" id="ARBA00022801"/>
    </source>
</evidence>
<evidence type="ECO:0000256" key="2">
    <source>
        <dbReference type="ARBA" id="ARBA00022649"/>
    </source>
</evidence>
<dbReference type="GO" id="GO:0006401">
    <property type="term" value="P:RNA catabolic process"/>
    <property type="evidence" value="ECO:0007669"/>
    <property type="project" value="InterPro"/>
</dbReference>
<evidence type="ECO:0000256" key="1">
    <source>
        <dbReference type="ARBA" id="ARBA00008172"/>
    </source>
</evidence>
<dbReference type="GO" id="GO:0016787">
    <property type="term" value="F:hydrolase activity"/>
    <property type="evidence" value="ECO:0007669"/>
    <property type="project" value="UniProtKB-KW"/>
</dbReference>
<evidence type="ECO:0000313" key="8">
    <source>
        <dbReference type="EMBL" id="PCS10557.1"/>
    </source>
</evidence>
<keyword evidence="5" id="KW-0378">Hydrolase</keyword>
<comment type="similarity">
    <text evidence="1">Belongs to the YoeB family.</text>
</comment>
<dbReference type="GO" id="GO:0004519">
    <property type="term" value="F:endonuclease activity"/>
    <property type="evidence" value="ECO:0007669"/>
    <property type="project" value="UniProtKB-KW"/>
</dbReference>
<protein>
    <recommendedName>
        <fullName evidence="7">Endoribonuclease YoeB</fullName>
    </recommendedName>
    <alternativeName>
        <fullName evidence="6">Putative mRNA interferase YoeB</fullName>
    </alternativeName>
</protein>
<keyword evidence="4" id="KW-0255">Endonuclease</keyword>